<reference evidence="6 7" key="2">
    <citation type="journal article" date="2016" name="Genome Announc.">
        <title>Complete Genome Sequences of Two Interactive Moderate Thermophiles, Paenibacillus napthalenovorans 32O-Y and Paenibacillus sp. 32O-W.</title>
        <authorList>
            <person name="Butler R.R.III."/>
            <person name="Wang J."/>
            <person name="Stark B.C."/>
            <person name="Pombert J.F."/>
        </authorList>
    </citation>
    <scope>NUCLEOTIDE SEQUENCE [LARGE SCALE GENOMIC DNA]</scope>
    <source>
        <strain evidence="6 7">32O-Y</strain>
    </source>
</reference>
<dbReference type="Gene3D" id="3.40.50.300">
    <property type="entry name" value="P-loop containing nucleotide triphosphate hydrolases"/>
    <property type="match status" value="1"/>
</dbReference>
<dbReference type="InterPro" id="IPR003439">
    <property type="entry name" value="ABC_transporter-like_ATP-bd"/>
</dbReference>
<dbReference type="GO" id="GO:0005524">
    <property type="term" value="F:ATP binding"/>
    <property type="evidence" value="ECO:0007669"/>
    <property type="project" value="UniProtKB-KW"/>
</dbReference>
<dbReference type="SMART" id="SM00382">
    <property type="entry name" value="AAA"/>
    <property type="match status" value="1"/>
</dbReference>
<evidence type="ECO:0000256" key="4">
    <source>
        <dbReference type="ARBA" id="ARBA00022840"/>
    </source>
</evidence>
<dbReference type="PROSITE" id="PS50893">
    <property type="entry name" value="ABC_TRANSPORTER_2"/>
    <property type="match status" value="1"/>
</dbReference>
<dbReference type="SUPFAM" id="SSF52540">
    <property type="entry name" value="P-loop containing nucleoside triphosphate hydrolases"/>
    <property type="match status" value="1"/>
</dbReference>
<evidence type="ECO:0000313" key="6">
    <source>
        <dbReference type="EMBL" id="ALS21894.1"/>
    </source>
</evidence>
<dbReference type="PANTHER" id="PTHR43776:SF7">
    <property type="entry name" value="D,D-DIPEPTIDE TRANSPORT ATP-BINDING PROTEIN DDPF-RELATED"/>
    <property type="match status" value="1"/>
</dbReference>
<dbReference type="PANTHER" id="PTHR43776">
    <property type="entry name" value="TRANSPORT ATP-BINDING PROTEIN"/>
    <property type="match status" value="1"/>
</dbReference>
<dbReference type="InterPro" id="IPR027417">
    <property type="entry name" value="P-loop_NTPase"/>
</dbReference>
<evidence type="ECO:0000259" key="5">
    <source>
        <dbReference type="PROSITE" id="PS50893"/>
    </source>
</evidence>
<dbReference type="PROSITE" id="PS00211">
    <property type="entry name" value="ABC_TRANSPORTER_1"/>
    <property type="match status" value="1"/>
</dbReference>
<keyword evidence="2" id="KW-0813">Transport</keyword>
<keyword evidence="3" id="KW-0547">Nucleotide-binding</keyword>
<evidence type="ECO:0000256" key="3">
    <source>
        <dbReference type="ARBA" id="ARBA00022741"/>
    </source>
</evidence>
<gene>
    <name evidence="6" type="ORF">IJ22_15180</name>
</gene>
<dbReference type="STRING" id="162209.IJ22_15180"/>
<evidence type="ECO:0000256" key="2">
    <source>
        <dbReference type="ARBA" id="ARBA00022448"/>
    </source>
</evidence>
<accession>A0A0U2VMD5</accession>
<dbReference type="AlphaFoldDB" id="A0A0U2VMD5"/>
<dbReference type="GO" id="GO:0055085">
    <property type="term" value="P:transmembrane transport"/>
    <property type="evidence" value="ECO:0007669"/>
    <property type="project" value="UniProtKB-ARBA"/>
</dbReference>
<keyword evidence="7" id="KW-1185">Reference proteome</keyword>
<proteinExistence type="inferred from homology"/>
<dbReference type="InterPro" id="IPR050319">
    <property type="entry name" value="ABC_transp_ATP-bind"/>
</dbReference>
<keyword evidence="4" id="KW-0067">ATP-binding</keyword>
<feature type="domain" description="ABC transporter" evidence="5">
    <location>
        <begin position="12"/>
        <end position="262"/>
    </location>
</feature>
<evidence type="ECO:0000313" key="7">
    <source>
        <dbReference type="Proteomes" id="UP000061660"/>
    </source>
</evidence>
<name>A0A0U2VMD5_9BACL</name>
<dbReference type="InterPro" id="IPR003593">
    <property type="entry name" value="AAA+_ATPase"/>
</dbReference>
<dbReference type="OrthoDB" id="9802264at2"/>
<dbReference type="PATRIC" id="fig|162209.4.peg.1609"/>
<organism evidence="6 7">
    <name type="scientific">Paenibacillus naphthalenovorans</name>
    <dbReference type="NCBI Taxonomy" id="162209"/>
    <lineage>
        <taxon>Bacteria</taxon>
        <taxon>Bacillati</taxon>
        <taxon>Bacillota</taxon>
        <taxon>Bacilli</taxon>
        <taxon>Bacillales</taxon>
        <taxon>Paenibacillaceae</taxon>
        <taxon>Paenibacillus</taxon>
    </lineage>
</organism>
<sequence length="266" mass="29873">MKHRRYPICIIITFYNRNNYINIFVLKVAALHQVSLQIGEGECLGVVGESGSGKSTLGRQLLALDKPDRGDIRFQGVSLAGLQGKAMRRMRKHIQVVFQNPTASLNPRLPVWRSIMEPLDNFSEVIPPFLADVRHSGPETAAKLLEMVGLSGNYLERYPHEMSGGQKQRVAIARGISLNPKLLICDEPTSSLDVSVQAQILKLLKSLQTRLGMYILFISHDLTAVRMISNRMIVMKAGQIVDQFQADQILHEERHEYTKLFIRAAG</sequence>
<dbReference type="KEGG" id="pnp:IJ22_15180"/>
<dbReference type="CDD" id="cd03257">
    <property type="entry name" value="ABC_NikE_OppD_transporters"/>
    <property type="match status" value="1"/>
</dbReference>
<reference evidence="7" key="1">
    <citation type="submission" date="2015-12" db="EMBL/GenBank/DDBJ databases">
        <title>Complete genome sequences of two moderately thermophilic Paenibacillus species.</title>
        <authorList>
            <person name="Butler R.III."/>
            <person name="Wang J."/>
            <person name="Stark B.C."/>
            <person name="Pombert J.-F."/>
        </authorList>
    </citation>
    <scope>NUCLEOTIDE SEQUENCE [LARGE SCALE GENOMIC DNA]</scope>
    <source>
        <strain evidence="7">32O-Y</strain>
    </source>
</reference>
<protein>
    <submittedName>
        <fullName evidence="6">Peptide ABC transporter ATPase</fullName>
    </submittedName>
</protein>
<comment type="similarity">
    <text evidence="1">Belongs to the ABC transporter superfamily.</text>
</comment>
<dbReference type="InterPro" id="IPR017871">
    <property type="entry name" value="ABC_transporter-like_CS"/>
</dbReference>
<dbReference type="EMBL" id="CP013652">
    <property type="protein sequence ID" value="ALS21894.1"/>
    <property type="molecule type" value="Genomic_DNA"/>
</dbReference>
<evidence type="ECO:0000256" key="1">
    <source>
        <dbReference type="ARBA" id="ARBA00005417"/>
    </source>
</evidence>
<dbReference type="GO" id="GO:0016887">
    <property type="term" value="F:ATP hydrolysis activity"/>
    <property type="evidence" value="ECO:0007669"/>
    <property type="project" value="InterPro"/>
</dbReference>
<dbReference type="Proteomes" id="UP000061660">
    <property type="component" value="Chromosome"/>
</dbReference>
<dbReference type="Pfam" id="PF00005">
    <property type="entry name" value="ABC_tran"/>
    <property type="match status" value="1"/>
</dbReference>